<organism evidence="1 2">
    <name type="scientific">Paramecium octaurelia</name>
    <dbReference type="NCBI Taxonomy" id="43137"/>
    <lineage>
        <taxon>Eukaryota</taxon>
        <taxon>Sar</taxon>
        <taxon>Alveolata</taxon>
        <taxon>Ciliophora</taxon>
        <taxon>Intramacronucleata</taxon>
        <taxon>Oligohymenophorea</taxon>
        <taxon>Peniculida</taxon>
        <taxon>Parameciidae</taxon>
        <taxon>Paramecium</taxon>
    </lineage>
</organism>
<comment type="caution">
    <text evidence="1">The sequence shown here is derived from an EMBL/GenBank/DDBJ whole genome shotgun (WGS) entry which is preliminary data.</text>
</comment>
<dbReference type="EMBL" id="CAJJDP010000043">
    <property type="protein sequence ID" value="CAD8163595.1"/>
    <property type="molecule type" value="Genomic_DNA"/>
</dbReference>
<reference evidence="1" key="1">
    <citation type="submission" date="2021-01" db="EMBL/GenBank/DDBJ databases">
        <authorList>
            <consortium name="Genoscope - CEA"/>
            <person name="William W."/>
        </authorList>
    </citation>
    <scope>NUCLEOTIDE SEQUENCE</scope>
</reference>
<evidence type="ECO:0000313" key="1">
    <source>
        <dbReference type="EMBL" id="CAD8163595.1"/>
    </source>
</evidence>
<keyword evidence="2" id="KW-1185">Reference proteome</keyword>
<evidence type="ECO:0000313" key="2">
    <source>
        <dbReference type="Proteomes" id="UP000683925"/>
    </source>
</evidence>
<proteinExistence type="predicted"/>
<dbReference type="Proteomes" id="UP000683925">
    <property type="component" value="Unassembled WGS sequence"/>
</dbReference>
<dbReference type="AlphaFoldDB" id="A0A8S1UG28"/>
<name>A0A8S1UG28_PAROT</name>
<accession>A0A8S1UG28</accession>
<sequence length="117" mass="13701">MICLSERKISIHQNKGLIQLPEISKSSELLIEQYSFVIGQKQEENKTTIARQGHILLEITPNKQQALGQIGQLFQIIQIPIINIKNTLWGYFVRQYQEIQQTNTRYLKQTQSLYQQN</sequence>
<dbReference type="OrthoDB" id="10391155at2759"/>
<gene>
    <name evidence="1" type="ORF">POCTA_138.1.T0430244</name>
</gene>
<protein>
    <submittedName>
        <fullName evidence="1">Uncharacterized protein</fullName>
    </submittedName>
</protein>